<sequence length="141" mass="15905">MKISFCLILLVFTMSKIRTSDHSGRTDSPKIRTSIIGQLAEDSYRESMGESGTGSDARRKAIIRRCFADRTLFASIGRELKRKLADLARDFQSKVIAAFVNRIAIIQEDLNTLRNGNAMEEADDHPAFRGRVERALAEMLR</sequence>
<evidence type="ECO:0000313" key="4">
    <source>
        <dbReference type="Proteomes" id="UP000298493"/>
    </source>
</evidence>
<protein>
    <recommendedName>
        <fullName evidence="2">DUF7605 domain-containing protein</fullName>
    </recommendedName>
</protein>
<evidence type="ECO:0000259" key="2">
    <source>
        <dbReference type="Pfam" id="PF24564"/>
    </source>
</evidence>
<evidence type="ECO:0000313" key="3">
    <source>
        <dbReference type="EMBL" id="TID25617.1"/>
    </source>
</evidence>
<proteinExistence type="predicted"/>
<dbReference type="InterPro" id="IPR056024">
    <property type="entry name" value="DUF7605"/>
</dbReference>
<gene>
    <name evidence="3" type="ORF">E6O75_ATG03480</name>
</gene>
<organism evidence="3 4">
    <name type="scientific">Venturia nashicola</name>
    <dbReference type="NCBI Taxonomy" id="86259"/>
    <lineage>
        <taxon>Eukaryota</taxon>
        <taxon>Fungi</taxon>
        <taxon>Dikarya</taxon>
        <taxon>Ascomycota</taxon>
        <taxon>Pezizomycotina</taxon>
        <taxon>Dothideomycetes</taxon>
        <taxon>Pleosporomycetidae</taxon>
        <taxon>Venturiales</taxon>
        <taxon>Venturiaceae</taxon>
        <taxon>Venturia</taxon>
    </lineage>
</organism>
<feature type="signal peptide" evidence="1">
    <location>
        <begin position="1"/>
        <end position="19"/>
    </location>
</feature>
<keyword evidence="4" id="KW-1185">Reference proteome</keyword>
<dbReference type="STRING" id="86259.A0A4Z1P8J8"/>
<evidence type="ECO:0000256" key="1">
    <source>
        <dbReference type="SAM" id="SignalP"/>
    </source>
</evidence>
<feature type="chain" id="PRO_5021311487" description="DUF7605 domain-containing protein" evidence="1">
    <location>
        <begin position="20"/>
        <end position="141"/>
    </location>
</feature>
<dbReference type="EMBL" id="SNSC02000003">
    <property type="protein sequence ID" value="TID25617.1"/>
    <property type="molecule type" value="Genomic_DNA"/>
</dbReference>
<keyword evidence="1" id="KW-0732">Signal</keyword>
<accession>A0A4Z1P8J8</accession>
<name>A0A4Z1P8J8_9PEZI</name>
<dbReference type="Pfam" id="PF24564">
    <property type="entry name" value="DUF7605"/>
    <property type="match status" value="1"/>
</dbReference>
<feature type="domain" description="DUF7605" evidence="2">
    <location>
        <begin position="28"/>
        <end position="73"/>
    </location>
</feature>
<reference evidence="3 4" key="1">
    <citation type="submission" date="2019-04" db="EMBL/GenBank/DDBJ databases">
        <title>High contiguity whole genome sequence and gene annotation resource for two Venturia nashicola isolates.</title>
        <authorList>
            <person name="Prokchorchik M."/>
            <person name="Won K."/>
            <person name="Lee Y."/>
            <person name="Choi E.D."/>
            <person name="Segonzac C."/>
            <person name="Sohn K.H."/>
        </authorList>
    </citation>
    <scope>NUCLEOTIDE SEQUENCE [LARGE SCALE GENOMIC DNA]</scope>
    <source>
        <strain evidence="3 4">PRI2</strain>
    </source>
</reference>
<comment type="caution">
    <text evidence="3">The sequence shown here is derived from an EMBL/GenBank/DDBJ whole genome shotgun (WGS) entry which is preliminary data.</text>
</comment>
<dbReference type="AlphaFoldDB" id="A0A4Z1P8J8"/>
<dbReference type="Proteomes" id="UP000298493">
    <property type="component" value="Unassembled WGS sequence"/>
</dbReference>